<dbReference type="InterPro" id="IPR002716">
    <property type="entry name" value="PIN_dom"/>
</dbReference>
<dbReference type="EMBL" id="JAFMPP010000015">
    <property type="protein sequence ID" value="MBO0664044.1"/>
    <property type="molecule type" value="Genomic_DNA"/>
</dbReference>
<sequence>MNAVDTNVLLRYLVADDPEQSARATSFFSARTADDPAFVGLVVLVEMTWVLRRLYGFSRAEVHAVLVRMVETEGLVFEDEHVVAGLIHGDAAFRGELADHLIAHAASKAGCGQTFTFDAQAAKRVAGMELLT</sequence>
<protein>
    <submittedName>
        <fullName evidence="2">Type II toxin-antitoxin system VapC family toxin</fullName>
    </submittedName>
</protein>
<evidence type="ECO:0000313" key="3">
    <source>
        <dbReference type="Proteomes" id="UP000664122"/>
    </source>
</evidence>
<dbReference type="RefSeq" id="WP_207258961.1">
    <property type="nucleotide sequence ID" value="NZ_JAFMPP010000015.1"/>
</dbReference>
<gene>
    <name evidence="2" type="ORF">J1C48_15810</name>
</gene>
<evidence type="ECO:0000259" key="1">
    <source>
        <dbReference type="Pfam" id="PF01850"/>
    </source>
</evidence>
<evidence type="ECO:0000313" key="2">
    <source>
        <dbReference type="EMBL" id="MBO0664044.1"/>
    </source>
</evidence>
<comment type="caution">
    <text evidence="2">The sequence shown here is derived from an EMBL/GenBank/DDBJ whole genome shotgun (WGS) entry which is preliminary data.</text>
</comment>
<name>A0A939G053_9HYPH</name>
<organism evidence="2 3">
    <name type="scientific">Jiella flava</name>
    <dbReference type="NCBI Taxonomy" id="2816857"/>
    <lineage>
        <taxon>Bacteria</taxon>
        <taxon>Pseudomonadati</taxon>
        <taxon>Pseudomonadota</taxon>
        <taxon>Alphaproteobacteria</taxon>
        <taxon>Hyphomicrobiales</taxon>
        <taxon>Aurantimonadaceae</taxon>
        <taxon>Jiella</taxon>
    </lineage>
</organism>
<reference evidence="2" key="1">
    <citation type="submission" date="2021-03" db="EMBL/GenBank/DDBJ databases">
        <title>Whole genome sequence of Jiella sp. CQZ9-1.</title>
        <authorList>
            <person name="Tuo L."/>
        </authorList>
    </citation>
    <scope>NUCLEOTIDE SEQUENCE</scope>
    <source>
        <strain evidence="2">CQZ9-1</strain>
    </source>
</reference>
<feature type="domain" description="PIN" evidence="1">
    <location>
        <begin position="4"/>
        <end position="126"/>
    </location>
</feature>
<dbReference type="SUPFAM" id="SSF88723">
    <property type="entry name" value="PIN domain-like"/>
    <property type="match status" value="1"/>
</dbReference>
<dbReference type="Pfam" id="PF01850">
    <property type="entry name" value="PIN"/>
    <property type="match status" value="1"/>
</dbReference>
<accession>A0A939G053</accession>
<dbReference type="Gene3D" id="3.40.50.1010">
    <property type="entry name" value="5'-nuclease"/>
    <property type="match status" value="1"/>
</dbReference>
<dbReference type="Proteomes" id="UP000664122">
    <property type="component" value="Unassembled WGS sequence"/>
</dbReference>
<dbReference type="AlphaFoldDB" id="A0A939G053"/>
<proteinExistence type="predicted"/>
<dbReference type="InterPro" id="IPR029060">
    <property type="entry name" value="PIN-like_dom_sf"/>
</dbReference>
<dbReference type="CDD" id="cd18683">
    <property type="entry name" value="PIN_VapC-like"/>
    <property type="match status" value="1"/>
</dbReference>
<keyword evidence="3" id="KW-1185">Reference proteome</keyword>